<name>A0A3M7T9E4_BRAPC</name>
<sequence>MKGKSEFPANFGRPFLDLLTIPSDSHIILALHHSMNCHCILLSKIFSGIFFVEISFCLNQATFVLKIFSLWGKVFDLWVTNTTITCAKYSQKSIGGRVMNIKILFLIWRNYCLNKVLRMINEHILCGIVNYGTKNKNKISKMPKLKF</sequence>
<dbReference type="AlphaFoldDB" id="A0A3M7T9E4"/>
<reference evidence="1 2" key="1">
    <citation type="journal article" date="2018" name="Sci. Rep.">
        <title>Genomic signatures of local adaptation to the degree of environmental predictability in rotifers.</title>
        <authorList>
            <person name="Franch-Gras L."/>
            <person name="Hahn C."/>
            <person name="Garcia-Roger E.M."/>
            <person name="Carmona M.J."/>
            <person name="Serra M."/>
            <person name="Gomez A."/>
        </authorList>
    </citation>
    <scope>NUCLEOTIDE SEQUENCE [LARGE SCALE GENOMIC DNA]</scope>
    <source>
        <strain evidence="1">HYR1</strain>
    </source>
</reference>
<organism evidence="1 2">
    <name type="scientific">Brachionus plicatilis</name>
    <name type="common">Marine rotifer</name>
    <name type="synonym">Brachionus muelleri</name>
    <dbReference type="NCBI Taxonomy" id="10195"/>
    <lineage>
        <taxon>Eukaryota</taxon>
        <taxon>Metazoa</taxon>
        <taxon>Spiralia</taxon>
        <taxon>Gnathifera</taxon>
        <taxon>Rotifera</taxon>
        <taxon>Eurotatoria</taxon>
        <taxon>Monogononta</taxon>
        <taxon>Pseudotrocha</taxon>
        <taxon>Ploima</taxon>
        <taxon>Brachionidae</taxon>
        <taxon>Brachionus</taxon>
    </lineage>
</organism>
<comment type="caution">
    <text evidence="1">The sequence shown here is derived from an EMBL/GenBank/DDBJ whole genome shotgun (WGS) entry which is preliminary data.</text>
</comment>
<proteinExistence type="predicted"/>
<dbReference type="EMBL" id="REGN01000096">
    <property type="protein sequence ID" value="RNA44518.1"/>
    <property type="molecule type" value="Genomic_DNA"/>
</dbReference>
<dbReference type="Proteomes" id="UP000276133">
    <property type="component" value="Unassembled WGS sequence"/>
</dbReference>
<protein>
    <submittedName>
        <fullName evidence="1">Uncharacterized protein</fullName>
    </submittedName>
</protein>
<evidence type="ECO:0000313" key="2">
    <source>
        <dbReference type="Proteomes" id="UP000276133"/>
    </source>
</evidence>
<gene>
    <name evidence="1" type="ORF">BpHYR1_051256</name>
</gene>
<accession>A0A3M7T9E4</accession>
<keyword evidence="2" id="KW-1185">Reference proteome</keyword>
<evidence type="ECO:0000313" key="1">
    <source>
        <dbReference type="EMBL" id="RNA44518.1"/>
    </source>
</evidence>